<dbReference type="EMBL" id="JAUKZB010000068">
    <property type="protein sequence ID" value="MDO2733295.1"/>
    <property type="molecule type" value="Genomic_DNA"/>
</dbReference>
<dbReference type="InterPro" id="IPR003458">
    <property type="entry name" value="Phage_T4_Gp38_tail_assem"/>
</dbReference>
<dbReference type="EMBL" id="UFZL01000003">
    <property type="protein sequence ID" value="STE76978.1"/>
    <property type="molecule type" value="Genomic_DNA"/>
</dbReference>
<gene>
    <name evidence="2" type="ORF">NCTC10764_05575</name>
    <name evidence="1" type="ORF">Q2V64_27185</name>
</gene>
<protein>
    <submittedName>
        <fullName evidence="2">Tail fiber assembly protein</fullName>
    </submittedName>
</protein>
<dbReference type="RefSeq" id="WP_151329961.1">
    <property type="nucleotide sequence ID" value="NZ_CADIIT010000091.1"/>
</dbReference>
<proteinExistence type="predicted"/>
<evidence type="ECO:0000313" key="2">
    <source>
        <dbReference type="EMBL" id="STE76978.1"/>
    </source>
</evidence>
<accession>A0A376K2F6</accession>
<reference evidence="2 3" key="1">
    <citation type="submission" date="2018-06" db="EMBL/GenBank/DDBJ databases">
        <authorList>
            <consortium name="Pathogen Informatics"/>
            <person name="Doyle S."/>
        </authorList>
    </citation>
    <scope>NUCLEOTIDE SEQUENCE [LARGE SCALE GENOMIC DNA]</scope>
    <source>
        <strain evidence="2 3">NCTC10764</strain>
    </source>
</reference>
<dbReference type="Pfam" id="PF02413">
    <property type="entry name" value="Caudo_TAP"/>
    <property type="match status" value="1"/>
</dbReference>
<dbReference type="Proteomes" id="UP000255201">
    <property type="component" value="Unassembled WGS sequence"/>
</dbReference>
<sequence>MELRNVTRYHPEDMPYGEGIQYFRSEDGQDFYESMDKFTKRYKLCIHPESGVIYSMAEDVSRLYPTGFTIVEVDELPEGFGIEASWYYKDGEVLPVPVDYSQLAEKQRQHLLTEAKDITSDWKTELELGVISDDDKARLAQWMAYIKAVKALDLSAVTDEASLNAISWPEHPDAAA</sequence>
<dbReference type="Proteomes" id="UP001174465">
    <property type="component" value="Unassembled WGS sequence"/>
</dbReference>
<name>A0A376K2F6_ECOLX</name>
<evidence type="ECO:0000313" key="1">
    <source>
        <dbReference type="EMBL" id="MDO2733295.1"/>
    </source>
</evidence>
<evidence type="ECO:0000313" key="3">
    <source>
        <dbReference type="Proteomes" id="UP000255201"/>
    </source>
</evidence>
<organism evidence="2 3">
    <name type="scientific">Escherichia coli</name>
    <dbReference type="NCBI Taxonomy" id="562"/>
    <lineage>
        <taxon>Bacteria</taxon>
        <taxon>Pseudomonadati</taxon>
        <taxon>Pseudomonadota</taxon>
        <taxon>Gammaproteobacteria</taxon>
        <taxon>Enterobacterales</taxon>
        <taxon>Enterobacteriaceae</taxon>
        <taxon>Escherichia</taxon>
    </lineage>
</organism>
<reference evidence="1" key="2">
    <citation type="submission" date="2023-07" db="EMBL/GenBank/DDBJ databases">
        <title>High risk of intestinal colonization with ESBL-producing Escherichia coli among soldiers of military contingents in specific geographic regions.</title>
        <authorList>
            <person name="Literacka E."/>
        </authorList>
    </citation>
    <scope>NUCLEOTIDE SEQUENCE</scope>
    <source>
        <strain evidence="1">33</strain>
    </source>
</reference>
<dbReference type="AlphaFoldDB" id="A0A376K2F6"/>